<protein>
    <submittedName>
        <fullName evidence="4">Putative Lectin C-type domain-containing protein 9</fullName>
    </submittedName>
</protein>
<evidence type="ECO:0000313" key="5">
    <source>
        <dbReference type="Proteomes" id="UP000747542"/>
    </source>
</evidence>
<dbReference type="CDD" id="cd00037">
    <property type="entry name" value="CLECT"/>
    <property type="match status" value="1"/>
</dbReference>
<feature type="domain" description="C-type lectin" evidence="3">
    <location>
        <begin position="189"/>
        <end position="341"/>
    </location>
</feature>
<feature type="compositionally biased region" description="Polar residues" evidence="1">
    <location>
        <begin position="10"/>
        <end position="25"/>
    </location>
</feature>
<dbReference type="InterPro" id="IPR001304">
    <property type="entry name" value="C-type_lectin-like"/>
</dbReference>
<evidence type="ECO:0000256" key="1">
    <source>
        <dbReference type="SAM" id="MobiDB-lite"/>
    </source>
</evidence>
<sequence length="399" mass="44259">MRFIKDTEFQPVNTEPSTEGKGTSWHTRVPAMVSSVRKRIPVFVTCALVFVCVFVTVPVVLLLREKQVKEVLVNATITSVILHPESDRFQNGSGGSNQLPTVLLNATVTSTVLQPGGSERLQKGSEISTNLQMALQSTSNDTESLQNSSETSTWLESASNLLEWFLSGWESLRPSRGVATCAAVDDDVCEPGYTKFQNQCYKVLKTESPIDFSSAQRQCQGDGAALATDKTPQVHNFLKGLLKPHLSETIDSQYRRAFIGLMCQNGCDSPGNWLYADGTKCEGNHFCDWLTIGSTNEWNALPTSLYGPSIAAMLDDFPDTSYRYKLQPYPADHTLQYMICEKEADSTEHLKPRQLTVNERVSNVVLQWRRPACSGEISSYILVLLGGTVSYDTEMRTIK</sequence>
<dbReference type="SUPFAM" id="SSF56436">
    <property type="entry name" value="C-type lectin-like"/>
    <property type="match status" value="1"/>
</dbReference>
<dbReference type="AlphaFoldDB" id="A0A8J5N5P3"/>
<gene>
    <name evidence="4" type="ORF">Hamer_G021528</name>
</gene>
<accession>A0A8J5N5P3</accession>
<dbReference type="PANTHER" id="PTHR22801">
    <property type="entry name" value="LITHOSTATHINE"/>
    <property type="match status" value="1"/>
</dbReference>
<keyword evidence="5" id="KW-1185">Reference proteome</keyword>
<dbReference type="EMBL" id="JAHLQT010008528">
    <property type="protein sequence ID" value="KAG7173921.1"/>
    <property type="molecule type" value="Genomic_DNA"/>
</dbReference>
<keyword evidence="2" id="KW-0812">Transmembrane</keyword>
<comment type="caution">
    <text evidence="4">The sequence shown here is derived from an EMBL/GenBank/DDBJ whole genome shotgun (WGS) entry which is preliminary data.</text>
</comment>
<evidence type="ECO:0000313" key="4">
    <source>
        <dbReference type="EMBL" id="KAG7173921.1"/>
    </source>
</evidence>
<keyword evidence="2" id="KW-1133">Transmembrane helix</keyword>
<dbReference type="PANTHER" id="PTHR22801:SF63">
    <property type="entry name" value="C-TYPE LECTIN DOMAIN-CONTAINING PROTEIN"/>
    <property type="match status" value="1"/>
</dbReference>
<reference evidence="4" key="1">
    <citation type="journal article" date="2021" name="Sci. Adv.">
        <title>The American lobster genome reveals insights on longevity, neural, and immune adaptations.</title>
        <authorList>
            <person name="Polinski J.M."/>
            <person name="Zimin A.V."/>
            <person name="Clark K.F."/>
            <person name="Kohn A.B."/>
            <person name="Sadowski N."/>
            <person name="Timp W."/>
            <person name="Ptitsyn A."/>
            <person name="Khanna P."/>
            <person name="Romanova D.Y."/>
            <person name="Williams P."/>
            <person name="Greenwood S.J."/>
            <person name="Moroz L.L."/>
            <person name="Walt D.R."/>
            <person name="Bodnar A.G."/>
        </authorList>
    </citation>
    <scope>NUCLEOTIDE SEQUENCE</scope>
    <source>
        <strain evidence="4">GMGI-L3</strain>
    </source>
</reference>
<dbReference type="SMART" id="SM00034">
    <property type="entry name" value="CLECT"/>
    <property type="match status" value="1"/>
</dbReference>
<feature type="transmembrane region" description="Helical" evidence="2">
    <location>
        <begin position="42"/>
        <end position="63"/>
    </location>
</feature>
<name>A0A8J5N5P3_HOMAM</name>
<dbReference type="InterPro" id="IPR016187">
    <property type="entry name" value="CTDL_fold"/>
</dbReference>
<dbReference type="InterPro" id="IPR016186">
    <property type="entry name" value="C-type_lectin-like/link_sf"/>
</dbReference>
<keyword evidence="2" id="KW-0472">Membrane</keyword>
<evidence type="ECO:0000259" key="3">
    <source>
        <dbReference type="SMART" id="SM00034"/>
    </source>
</evidence>
<proteinExistence type="predicted"/>
<dbReference type="InterPro" id="IPR050801">
    <property type="entry name" value="Ca-Dep_Lectins_ImmuneDev"/>
</dbReference>
<feature type="region of interest" description="Disordered" evidence="1">
    <location>
        <begin position="1"/>
        <end position="25"/>
    </location>
</feature>
<organism evidence="4 5">
    <name type="scientific">Homarus americanus</name>
    <name type="common">American lobster</name>
    <dbReference type="NCBI Taxonomy" id="6706"/>
    <lineage>
        <taxon>Eukaryota</taxon>
        <taxon>Metazoa</taxon>
        <taxon>Ecdysozoa</taxon>
        <taxon>Arthropoda</taxon>
        <taxon>Crustacea</taxon>
        <taxon>Multicrustacea</taxon>
        <taxon>Malacostraca</taxon>
        <taxon>Eumalacostraca</taxon>
        <taxon>Eucarida</taxon>
        <taxon>Decapoda</taxon>
        <taxon>Pleocyemata</taxon>
        <taxon>Astacidea</taxon>
        <taxon>Nephropoidea</taxon>
        <taxon>Nephropidae</taxon>
        <taxon>Homarus</taxon>
    </lineage>
</organism>
<dbReference type="Gene3D" id="3.10.100.10">
    <property type="entry name" value="Mannose-Binding Protein A, subunit A"/>
    <property type="match status" value="1"/>
</dbReference>
<evidence type="ECO:0000256" key="2">
    <source>
        <dbReference type="SAM" id="Phobius"/>
    </source>
</evidence>
<dbReference type="Proteomes" id="UP000747542">
    <property type="component" value="Unassembled WGS sequence"/>
</dbReference>